<protein>
    <submittedName>
        <fullName evidence="1">Alpha-ribazole phosphatase</fullName>
        <ecNumber evidence="1">3.1.3.73</ecNumber>
    </submittedName>
</protein>
<organism evidence="1 2">
    <name type="scientific">Nitrospirillum iridis</name>
    <dbReference type="NCBI Taxonomy" id="765888"/>
    <lineage>
        <taxon>Bacteria</taxon>
        <taxon>Pseudomonadati</taxon>
        <taxon>Pseudomonadota</taxon>
        <taxon>Alphaproteobacteria</taxon>
        <taxon>Rhodospirillales</taxon>
        <taxon>Azospirillaceae</taxon>
        <taxon>Nitrospirillum</taxon>
    </lineage>
</organism>
<evidence type="ECO:0000313" key="2">
    <source>
        <dbReference type="Proteomes" id="UP000539175"/>
    </source>
</evidence>
<sequence length="211" mass="22429">MIAGAVRWWWVRHAPLAEPHRIAGQSDAALAPWPEADAHLTAARLPPGALWLASPLTRTRQTVERLAALVTGRPPLPETDPRLMEQHFGTWQGHSYAALEDAGDPHLAAFWADPAGTAPPGGESFADLCHRVAAAVEDWSGRQTGGQRTGDRDIVCVCHAGPVRAAVALALDLSPAKALALDVSPLSITRLDRIATDAGPVWAVRGVNRAP</sequence>
<dbReference type="InterPro" id="IPR029033">
    <property type="entry name" value="His_PPase_superfam"/>
</dbReference>
<dbReference type="SUPFAM" id="SSF53254">
    <property type="entry name" value="Phosphoglycerate mutase-like"/>
    <property type="match status" value="1"/>
</dbReference>
<keyword evidence="2" id="KW-1185">Reference proteome</keyword>
<dbReference type="Pfam" id="PF00300">
    <property type="entry name" value="His_Phos_1"/>
    <property type="match status" value="1"/>
</dbReference>
<dbReference type="GO" id="GO:0043755">
    <property type="term" value="F:alpha-ribazole phosphatase activity"/>
    <property type="evidence" value="ECO:0007669"/>
    <property type="project" value="UniProtKB-EC"/>
</dbReference>
<dbReference type="AlphaFoldDB" id="A0A7X0AV02"/>
<dbReference type="RefSeq" id="WP_184796558.1">
    <property type="nucleotide sequence ID" value="NZ_JACIIZ010000001.1"/>
</dbReference>
<dbReference type="SMART" id="SM00855">
    <property type="entry name" value="PGAM"/>
    <property type="match status" value="1"/>
</dbReference>
<dbReference type="Proteomes" id="UP000539175">
    <property type="component" value="Unassembled WGS sequence"/>
</dbReference>
<dbReference type="CDD" id="cd07067">
    <property type="entry name" value="HP_PGM_like"/>
    <property type="match status" value="1"/>
</dbReference>
<dbReference type="Gene3D" id="3.40.50.1240">
    <property type="entry name" value="Phosphoglycerate mutase-like"/>
    <property type="match status" value="1"/>
</dbReference>
<accession>A0A7X0AV02</accession>
<evidence type="ECO:0000313" key="1">
    <source>
        <dbReference type="EMBL" id="MBB6249640.1"/>
    </source>
</evidence>
<dbReference type="EC" id="3.1.3.73" evidence="1"/>
<keyword evidence="1" id="KW-0378">Hydrolase</keyword>
<dbReference type="EMBL" id="JACIIZ010000001">
    <property type="protein sequence ID" value="MBB6249640.1"/>
    <property type="molecule type" value="Genomic_DNA"/>
</dbReference>
<dbReference type="InterPro" id="IPR013078">
    <property type="entry name" value="His_Pase_superF_clade-1"/>
</dbReference>
<comment type="caution">
    <text evidence="1">The sequence shown here is derived from an EMBL/GenBank/DDBJ whole genome shotgun (WGS) entry which is preliminary data.</text>
</comment>
<reference evidence="1 2" key="1">
    <citation type="submission" date="2020-08" db="EMBL/GenBank/DDBJ databases">
        <title>Genomic Encyclopedia of Type Strains, Phase IV (KMG-IV): sequencing the most valuable type-strain genomes for metagenomic binning, comparative biology and taxonomic classification.</title>
        <authorList>
            <person name="Goeker M."/>
        </authorList>
    </citation>
    <scope>NUCLEOTIDE SEQUENCE [LARGE SCALE GENOMIC DNA]</scope>
    <source>
        <strain evidence="1 2">DSM 22198</strain>
    </source>
</reference>
<name>A0A7X0AV02_9PROT</name>
<proteinExistence type="predicted"/>
<gene>
    <name evidence="1" type="ORF">FHS74_000173</name>
</gene>